<dbReference type="Proteomes" id="UP000190328">
    <property type="component" value="Unassembled WGS sequence"/>
</dbReference>
<dbReference type="OrthoDB" id="2139724at2"/>
<dbReference type="GO" id="GO:0032153">
    <property type="term" value="C:cell division site"/>
    <property type="evidence" value="ECO:0007669"/>
    <property type="project" value="TreeGrafter"/>
</dbReference>
<evidence type="ECO:0000256" key="9">
    <source>
        <dbReference type="ARBA" id="ARBA00033158"/>
    </source>
</evidence>
<dbReference type="STRING" id="263852.SAMN02745116_00244"/>
<proteinExistence type="predicted"/>
<reference evidence="11 12" key="1">
    <citation type="submission" date="2017-02" db="EMBL/GenBank/DDBJ databases">
        <authorList>
            <person name="Peterson S.W."/>
        </authorList>
    </citation>
    <scope>NUCLEOTIDE SEQUENCE [LARGE SCALE GENOMIC DNA]</scope>
    <source>
        <strain evidence="11 12">ATCC BAA-1030</strain>
    </source>
</reference>
<protein>
    <recommendedName>
        <fullName evidence="2">Cell division protein ZapA</fullName>
    </recommendedName>
    <alternativeName>
        <fullName evidence="9">Z ring-associated protein ZapA</fullName>
    </alternativeName>
</protein>
<keyword evidence="6" id="KW-0131">Cell cycle</keyword>
<dbReference type="GO" id="GO:0043093">
    <property type="term" value="P:FtsZ-dependent cytokinesis"/>
    <property type="evidence" value="ECO:0007669"/>
    <property type="project" value="TreeGrafter"/>
</dbReference>
<feature type="compositionally biased region" description="Basic and acidic residues" evidence="10">
    <location>
        <begin position="109"/>
        <end position="121"/>
    </location>
</feature>
<keyword evidence="12" id="KW-1185">Reference proteome</keyword>
<dbReference type="Gene3D" id="6.10.250.790">
    <property type="match status" value="1"/>
</dbReference>
<comment type="subunit">
    <text evidence="8">Homodimer. Interacts with FtsZ.</text>
</comment>
<keyword evidence="5" id="KW-0717">Septation</keyword>
<evidence type="ECO:0000256" key="4">
    <source>
        <dbReference type="ARBA" id="ARBA00022618"/>
    </source>
</evidence>
<sequence length="153" mass="17545">MVEKTRYKTEIAGNTYTIIGNETKTHMDMVSQLVNEQMKEIKELAKGTTNEQAAILTALNAMSDQLKKQEQLLSLKKELEEIRPLANRTRELEEKFSRIEEMENQAKQSLKDGESRSETPTHVEAQQILNETAKRKILKAQPNQETQQSSLDL</sequence>
<evidence type="ECO:0000256" key="6">
    <source>
        <dbReference type="ARBA" id="ARBA00023306"/>
    </source>
</evidence>
<dbReference type="RefSeq" id="WP_078806217.1">
    <property type="nucleotide sequence ID" value="NZ_FUXI01000002.1"/>
</dbReference>
<dbReference type="InterPro" id="IPR007838">
    <property type="entry name" value="Cell_div_ZapA-like"/>
</dbReference>
<accession>A0A1T4KGG5</accession>
<keyword evidence="3" id="KW-0963">Cytoplasm</keyword>
<evidence type="ECO:0000256" key="10">
    <source>
        <dbReference type="SAM" id="MobiDB-lite"/>
    </source>
</evidence>
<dbReference type="AlphaFoldDB" id="A0A1T4KGG5"/>
<evidence type="ECO:0000256" key="8">
    <source>
        <dbReference type="ARBA" id="ARBA00026068"/>
    </source>
</evidence>
<dbReference type="InterPro" id="IPR036192">
    <property type="entry name" value="Cell_div_ZapA-like_sf"/>
</dbReference>
<evidence type="ECO:0000256" key="3">
    <source>
        <dbReference type="ARBA" id="ARBA00022490"/>
    </source>
</evidence>
<dbReference type="InterPro" id="IPR053712">
    <property type="entry name" value="Bac_CellDiv_Activator"/>
</dbReference>
<dbReference type="SUPFAM" id="SSF102829">
    <property type="entry name" value="Cell division protein ZapA-like"/>
    <property type="match status" value="1"/>
</dbReference>
<evidence type="ECO:0000256" key="2">
    <source>
        <dbReference type="ARBA" id="ARBA00015195"/>
    </source>
</evidence>
<name>A0A1T4KGG5_9ENTE</name>
<organism evidence="11 12">
    <name type="scientific">Pilibacter termitis</name>
    <dbReference type="NCBI Taxonomy" id="263852"/>
    <lineage>
        <taxon>Bacteria</taxon>
        <taxon>Bacillati</taxon>
        <taxon>Bacillota</taxon>
        <taxon>Bacilli</taxon>
        <taxon>Lactobacillales</taxon>
        <taxon>Enterococcaceae</taxon>
        <taxon>Pilibacter</taxon>
    </lineage>
</organism>
<feature type="compositionally biased region" description="Polar residues" evidence="10">
    <location>
        <begin position="141"/>
        <end position="153"/>
    </location>
</feature>
<evidence type="ECO:0000256" key="1">
    <source>
        <dbReference type="ARBA" id="ARBA00004496"/>
    </source>
</evidence>
<dbReference type="PANTHER" id="PTHR34981:SF1">
    <property type="entry name" value="CELL DIVISION PROTEIN ZAPA"/>
    <property type="match status" value="1"/>
</dbReference>
<comment type="function">
    <text evidence="7">Activator of cell division through the inhibition of FtsZ GTPase activity, therefore promoting FtsZ assembly into bundles of protofilaments necessary for the formation of the division Z ring. It is recruited early at mid-cell but it is not essential for cell division.</text>
</comment>
<feature type="region of interest" description="Disordered" evidence="10">
    <location>
        <begin position="96"/>
        <end position="153"/>
    </location>
</feature>
<dbReference type="GO" id="GO:0000921">
    <property type="term" value="P:septin ring assembly"/>
    <property type="evidence" value="ECO:0007669"/>
    <property type="project" value="TreeGrafter"/>
</dbReference>
<evidence type="ECO:0000256" key="7">
    <source>
        <dbReference type="ARBA" id="ARBA00024910"/>
    </source>
</evidence>
<dbReference type="GO" id="GO:0000917">
    <property type="term" value="P:division septum assembly"/>
    <property type="evidence" value="ECO:0007669"/>
    <property type="project" value="UniProtKB-KW"/>
</dbReference>
<dbReference type="GO" id="GO:0030428">
    <property type="term" value="C:cell septum"/>
    <property type="evidence" value="ECO:0007669"/>
    <property type="project" value="TreeGrafter"/>
</dbReference>
<dbReference type="GO" id="GO:0005829">
    <property type="term" value="C:cytosol"/>
    <property type="evidence" value="ECO:0007669"/>
    <property type="project" value="TreeGrafter"/>
</dbReference>
<dbReference type="Pfam" id="PF05164">
    <property type="entry name" value="ZapA"/>
    <property type="match status" value="1"/>
</dbReference>
<comment type="subcellular location">
    <subcellularLocation>
        <location evidence="1">Cytoplasm</location>
    </subcellularLocation>
</comment>
<evidence type="ECO:0000313" key="12">
    <source>
        <dbReference type="Proteomes" id="UP000190328"/>
    </source>
</evidence>
<dbReference type="EMBL" id="FUXI01000002">
    <property type="protein sequence ID" value="SJZ41504.1"/>
    <property type="molecule type" value="Genomic_DNA"/>
</dbReference>
<gene>
    <name evidence="11" type="ORF">SAMN02745116_00244</name>
</gene>
<dbReference type="PANTHER" id="PTHR34981">
    <property type="entry name" value="CELL DIVISION PROTEIN ZAPA"/>
    <property type="match status" value="1"/>
</dbReference>
<keyword evidence="4 11" id="KW-0132">Cell division</keyword>
<evidence type="ECO:0000256" key="5">
    <source>
        <dbReference type="ARBA" id="ARBA00023210"/>
    </source>
</evidence>
<evidence type="ECO:0000313" key="11">
    <source>
        <dbReference type="EMBL" id="SJZ41504.1"/>
    </source>
</evidence>